<evidence type="ECO:0000313" key="1">
    <source>
        <dbReference type="EMBL" id="OCT46540.1"/>
    </source>
</evidence>
<dbReference type="EMBL" id="LGRB01000015">
    <property type="protein sequence ID" value="OCT46540.1"/>
    <property type="molecule type" value="Genomic_DNA"/>
</dbReference>
<name>A0A1C1CDD4_9EURO</name>
<dbReference type="Proteomes" id="UP000094526">
    <property type="component" value="Unassembled WGS sequence"/>
</dbReference>
<sequence>MRGNCVIQFAIEDEITGSFHHALIAQEALWSVSAVTVFRPEHAVSMLHVVGHDSIAAGAAVPFVQTTTQFGNVCEAEHVLDDADEELAEEVMLPDGVVAVVEGVGVSGG</sequence>
<comment type="caution">
    <text evidence="1">The sequence shown here is derived from an EMBL/GenBank/DDBJ whole genome shotgun (WGS) entry which is preliminary data.</text>
</comment>
<dbReference type="VEuPathDB" id="FungiDB:CLCR_02170"/>
<accession>A0A1C1CDD4</accession>
<gene>
    <name evidence="1" type="ORF">CLCR_02170</name>
</gene>
<reference evidence="2" key="1">
    <citation type="submission" date="2015-07" db="EMBL/GenBank/DDBJ databases">
        <authorList>
            <person name="Teixeira M.M."/>
            <person name="Souza R.C."/>
            <person name="Almeida L.G."/>
            <person name="Vicente V.A."/>
            <person name="de Hoog S."/>
            <person name="Bocca A.L."/>
            <person name="de Almeida S.R."/>
            <person name="Vasconcelos A.T."/>
            <person name="Felipe M.S."/>
        </authorList>
    </citation>
    <scope>NUCLEOTIDE SEQUENCE [LARGE SCALE GENOMIC DNA]</scope>
    <source>
        <strain evidence="2">KSF</strain>
    </source>
</reference>
<keyword evidence="2" id="KW-1185">Reference proteome</keyword>
<dbReference type="AlphaFoldDB" id="A0A1C1CDD4"/>
<protein>
    <submittedName>
        <fullName evidence="1">Uncharacterized protein</fullName>
    </submittedName>
</protein>
<organism evidence="1 2">
    <name type="scientific">Cladophialophora carrionii</name>
    <dbReference type="NCBI Taxonomy" id="86049"/>
    <lineage>
        <taxon>Eukaryota</taxon>
        <taxon>Fungi</taxon>
        <taxon>Dikarya</taxon>
        <taxon>Ascomycota</taxon>
        <taxon>Pezizomycotina</taxon>
        <taxon>Eurotiomycetes</taxon>
        <taxon>Chaetothyriomycetidae</taxon>
        <taxon>Chaetothyriales</taxon>
        <taxon>Herpotrichiellaceae</taxon>
        <taxon>Cladophialophora</taxon>
    </lineage>
</organism>
<evidence type="ECO:0000313" key="2">
    <source>
        <dbReference type="Proteomes" id="UP000094526"/>
    </source>
</evidence>
<proteinExistence type="predicted"/>